<sequence>TMMTDLDLDSKAILNGLVYLDQHNLLPPSAAPALGGQKHQQQKDSSKNANKTDDTPSAPDQAAADASKDATPQQSTGAARYSVAAPSSAPGLTPQQQQQLLPGMSPKTAAGHFSGAGPHAIATLKVETSAVLKELARFRACDDQTMSCFYCREWAQWVYRKQISPQATSTSVTAGGAGGAGAGSAAGGRKKKKQQQQQAFTISAHAGSSGGGPAGGSNAATDEAAAERERIERKRAARLRYSTIGDLCQNLRAMVAGERDWLLNASNVEGIVPPSRPGSPSPSVSSATSSNVPEQQGGKAAAAGGKSLRGKAAAAPAAAAAAPRAKEMDDVTGDAAKSALSIAAAAAGSSSSSSGISSLLIDNIVEEVTLWYEGYQFPLADVYEDLTFDFPPDAFPYDDNQDPLDPALLLPALQVTKTFISLPASNFPLLGNITSELIATHTYPTCQHTKADHPTPSELETQRLIFNSQLQKWRGEYKRSFEREMEPVWQITQLLLKSAQRIEAMRVRLFARGCRANREQFLQTIRNRTQPFAEFWTRVSEPYRTGKAATMTGPPAGSGADESSQADGSNLEQPASAGANNANNASASATSAAAAAAAAKRVRSKRGVGHSSNVKSQAQLADELDGLVLTHLDNLLEVSATWSRTFLESYYGVAREFARELETILGECITMCDRRAQGLKYPPPLTLQPQLEKARSAISCLLPHLEARIARIQEVVRERNADIFIGTEDVRAMWIEGSGSTVQTKLAKAAHKDFKKKLKRIEHQQQVGVIGWAMRELEHLLTAPDVAAVVADCLELLMTEAEILERAVGQVFVRKLEPTTEDLREQRQDIIDDFTEGLLTGREELAGIIGKLMLKEAWRILEANISLQRQKALLDGGGGGNGSGKGKKNKSTQKAAAAITAPAENGQAADSAAISATSTIPALPPQLASDQLSLADDDDLFNDDADSVAAKKRKKNKKKKTKKKKTKQSSLLLLAGASDPSSAQGVNDAASVVDDDYDGEDDEDNDGDQESEAQRIQDPHNQFAYLNLDTANNEAQGSGDQRSASGNSAAATNAALLETAKAPESTPAPAAVAVPAPAAVTDTASASASAAALLEPAPAKSDAVSESAATSHIATSAPAKKSEEQQQPLAQQQQHDPVLVQPKPQVPPTSKVPASGDESSGLKSMSAAAAATTRSRRNTNAARYVPGVGFVSDDGVNTTSPQMVTSNINSSFRGSANGTPVSTVPATAALRSSAAASTLGIQTSSARGSANGHMSPMNAAARLVSPASRPQSPLVISSTSASVVAASDKRPAVPVLDKESLAALQSVLITVPQDQLEKKLSGLAYENLVTLTAGSVIERRKIQDKAVQMYKSVSSVMDSYEDLQTQVVSFKSLYEDNNGETMRLSSLLAQAAQEAQGWRDQCEQLQNEVAVLRLSKKTAEAASVSAERHSDGALGGDTRRSSVANGVPSASASAGSASTNSAALPTSMGLKSMDGRNDLNNMWMVGEMLHQQMPMPMDAQGWM</sequence>
<organism evidence="1 2">
    <name type="scientific">Kickxella alabastrina</name>
    <dbReference type="NCBI Taxonomy" id="61397"/>
    <lineage>
        <taxon>Eukaryota</taxon>
        <taxon>Fungi</taxon>
        <taxon>Fungi incertae sedis</taxon>
        <taxon>Zoopagomycota</taxon>
        <taxon>Kickxellomycotina</taxon>
        <taxon>Kickxellomycetes</taxon>
        <taxon>Kickxellales</taxon>
        <taxon>Kickxellaceae</taxon>
        <taxon>Kickxella</taxon>
    </lineage>
</organism>
<feature type="non-terminal residue" evidence="1">
    <location>
        <position position="1"/>
    </location>
</feature>
<proteinExistence type="predicted"/>
<evidence type="ECO:0000313" key="1">
    <source>
        <dbReference type="EMBL" id="KAJ1887253.1"/>
    </source>
</evidence>
<accession>A0ACC1I7N3</accession>
<dbReference type="Proteomes" id="UP001150581">
    <property type="component" value="Unassembled WGS sequence"/>
</dbReference>
<reference evidence="1" key="1">
    <citation type="submission" date="2022-07" db="EMBL/GenBank/DDBJ databases">
        <title>Phylogenomic reconstructions and comparative analyses of Kickxellomycotina fungi.</title>
        <authorList>
            <person name="Reynolds N.K."/>
            <person name="Stajich J.E."/>
            <person name="Barry K."/>
            <person name="Grigoriev I.V."/>
            <person name="Crous P."/>
            <person name="Smith M.E."/>
        </authorList>
    </citation>
    <scope>NUCLEOTIDE SEQUENCE</scope>
    <source>
        <strain evidence="1">Benny 63K</strain>
    </source>
</reference>
<evidence type="ECO:0000313" key="2">
    <source>
        <dbReference type="Proteomes" id="UP001150581"/>
    </source>
</evidence>
<name>A0ACC1I7N3_9FUNG</name>
<feature type="non-terminal residue" evidence="1">
    <location>
        <position position="1503"/>
    </location>
</feature>
<gene>
    <name evidence="1" type="ORF">LPJ66_009214</name>
</gene>
<comment type="caution">
    <text evidence="1">The sequence shown here is derived from an EMBL/GenBank/DDBJ whole genome shotgun (WGS) entry which is preliminary data.</text>
</comment>
<keyword evidence="2" id="KW-1185">Reference proteome</keyword>
<protein>
    <submittedName>
        <fullName evidence="1">Uncharacterized protein</fullName>
    </submittedName>
</protein>
<dbReference type="EMBL" id="JANBPG010002043">
    <property type="protein sequence ID" value="KAJ1887253.1"/>
    <property type="molecule type" value="Genomic_DNA"/>
</dbReference>